<organism evidence="2 3">
    <name type="scientific">Saccharothrix coeruleofusca</name>
    <dbReference type="NCBI Taxonomy" id="33919"/>
    <lineage>
        <taxon>Bacteria</taxon>
        <taxon>Bacillati</taxon>
        <taxon>Actinomycetota</taxon>
        <taxon>Actinomycetes</taxon>
        <taxon>Pseudonocardiales</taxon>
        <taxon>Pseudonocardiaceae</taxon>
        <taxon>Saccharothrix</taxon>
    </lineage>
</organism>
<dbReference type="EMBL" id="BMRG01000004">
    <property type="protein sequence ID" value="GGP54626.1"/>
    <property type="molecule type" value="Genomic_DNA"/>
</dbReference>
<name>A0A918APK6_9PSEU</name>
<gene>
    <name evidence="2" type="ORF">GCM10010185_28920</name>
</gene>
<keyword evidence="3" id="KW-1185">Reference proteome</keyword>
<dbReference type="Proteomes" id="UP000639606">
    <property type="component" value="Unassembled WGS sequence"/>
</dbReference>
<feature type="region of interest" description="Disordered" evidence="1">
    <location>
        <begin position="1"/>
        <end position="65"/>
    </location>
</feature>
<evidence type="ECO:0000313" key="2">
    <source>
        <dbReference type="EMBL" id="GGP54626.1"/>
    </source>
</evidence>
<evidence type="ECO:0000256" key="1">
    <source>
        <dbReference type="SAM" id="MobiDB-lite"/>
    </source>
</evidence>
<reference evidence="2" key="2">
    <citation type="submission" date="2020-09" db="EMBL/GenBank/DDBJ databases">
        <authorList>
            <person name="Sun Q."/>
            <person name="Ohkuma M."/>
        </authorList>
    </citation>
    <scope>NUCLEOTIDE SEQUENCE</scope>
    <source>
        <strain evidence="2">JCM 3313</strain>
    </source>
</reference>
<sequence length="86" mass="9028">MVAALRVAVTHSVRPPPANHTAAARRAVLVRPSPARRAERTTPGRDAATATRTSSSRPRNGQWGAAPAPVFASLIAPSWEAPLSAR</sequence>
<reference evidence="2" key="1">
    <citation type="journal article" date="2014" name="Int. J. Syst. Evol. Microbiol.">
        <title>Complete genome sequence of Corynebacterium casei LMG S-19264T (=DSM 44701T), isolated from a smear-ripened cheese.</title>
        <authorList>
            <consortium name="US DOE Joint Genome Institute (JGI-PGF)"/>
            <person name="Walter F."/>
            <person name="Albersmeier A."/>
            <person name="Kalinowski J."/>
            <person name="Ruckert C."/>
        </authorList>
    </citation>
    <scope>NUCLEOTIDE SEQUENCE</scope>
    <source>
        <strain evidence="2">JCM 3313</strain>
    </source>
</reference>
<comment type="caution">
    <text evidence="2">The sequence shown here is derived from an EMBL/GenBank/DDBJ whole genome shotgun (WGS) entry which is preliminary data.</text>
</comment>
<evidence type="ECO:0000313" key="3">
    <source>
        <dbReference type="Proteomes" id="UP000639606"/>
    </source>
</evidence>
<dbReference type="AlphaFoldDB" id="A0A918APK6"/>
<accession>A0A918APK6</accession>
<protein>
    <submittedName>
        <fullName evidence="2">Uncharacterized protein</fullName>
    </submittedName>
</protein>
<feature type="compositionally biased region" description="Polar residues" evidence="1">
    <location>
        <begin position="50"/>
        <end position="59"/>
    </location>
</feature>
<proteinExistence type="predicted"/>